<keyword evidence="5" id="KW-0812">Transmembrane</keyword>
<dbReference type="GO" id="GO:0009297">
    <property type="term" value="P:pilus assembly"/>
    <property type="evidence" value="ECO:0007669"/>
    <property type="project" value="InterPro"/>
</dbReference>
<dbReference type="Pfam" id="PF13953">
    <property type="entry name" value="PapC_C"/>
    <property type="match status" value="1"/>
</dbReference>
<evidence type="ECO:0000313" key="12">
    <source>
        <dbReference type="Proteomes" id="UP000234503"/>
    </source>
</evidence>
<dbReference type="Gene3D" id="3.10.20.410">
    <property type="match status" value="1"/>
</dbReference>
<keyword evidence="7" id="KW-0472">Membrane</keyword>
<dbReference type="SUPFAM" id="SSF141729">
    <property type="entry name" value="FimD N-terminal domain-like"/>
    <property type="match status" value="1"/>
</dbReference>
<evidence type="ECO:0000256" key="2">
    <source>
        <dbReference type="ARBA" id="ARBA00008064"/>
    </source>
</evidence>
<evidence type="ECO:0000256" key="3">
    <source>
        <dbReference type="ARBA" id="ARBA00022448"/>
    </source>
</evidence>
<keyword evidence="4" id="KW-1134">Transmembrane beta strand</keyword>
<dbReference type="Gene3D" id="2.60.40.2070">
    <property type="match status" value="1"/>
</dbReference>
<dbReference type="Gene3D" id="2.60.40.3110">
    <property type="match status" value="1"/>
</dbReference>
<protein>
    <submittedName>
        <fullName evidence="11">Fimbrial biogenesis outer membrane usher protein</fullName>
    </submittedName>
</protein>
<evidence type="ECO:0000256" key="1">
    <source>
        <dbReference type="ARBA" id="ARBA00004571"/>
    </source>
</evidence>
<sequence>MRVGQGGKIALSLVVGSLSVYPAVNYANESNILNTGDAQPVNRGKAAPKKNAVRFNRGFANAYNEGTDFSIYDGEPTTQPGTYFVEVMRNKKSFGTHHINFVKDSAGSVEPCLSADMLLKMDVNTEKLSSGWQNSACILIKDLIPGATTNYDADEEILQITIPQRFLNNNPEGYINPMLWDEGVPSFSASYNVSATRTQYDDHTAASYYYGSLLSSLKWGAWRLYTYDNVNTNDDTGTQWSHLSSYVQRAIIPLKAEFTAGDINTSGTLFDTVALRGVSLISDERMLPQSLQGYAPIVRGVADTNARVTIKQNGNLIREMSVPPGEFVIDDLYATGYGGDLEVTINESNGKTRTFITPYASLPMLLRPGTSKFSATVGEVRSDSLRNTPILMEGTYQYGLNNSVTLYGGGQVTAPGDYAALMGGMAINTPVGALGIDLTRSFTSFENEQEQPCDSFCNMSLKVSLAKYIDQTGTNLSLAGYRYSSQNYYSLMDALLTEEALETGDNSYLPENYRDKIEVNISQSLAPGWGSVFASGYYGRVWDSRYSRNTQSSYQFGYSNSWRSMSYSINVSKTIDEDGVEDRAIYLGMSVPFGTLHSKVPTLNAAVSYSNQDAKIRTSLYGTAGEYNQFDYGTWFDHAQEHQTNFGLSMGYNGSRAQGNVTYSQTETSYTASMNASGGMVIHGGGVNYTSSLGNTFGIVEAKGATGAHIYPDLTSTVAENGYAIISSLSPYQYNEVYVEAKGAPIGVEFGESKLQTVPTAGASVKIKLDTKITSTQFVQINRADGKYIPYGATIKDDGDEVLGIVGQGGRAMLSLPQDKTSSMLRVNWTTGKEKGECTIDYKVAKKVQTESQEDIPTQHLICKK</sequence>
<feature type="domain" description="PapC-like C-terminal" evidence="9">
    <location>
        <begin position="779"/>
        <end position="844"/>
    </location>
</feature>
<dbReference type="PANTHER" id="PTHR30451">
    <property type="entry name" value="OUTER MEMBRANE USHER PROTEIN"/>
    <property type="match status" value="1"/>
</dbReference>
<dbReference type="EMBL" id="PJZH01000014">
    <property type="protein sequence ID" value="PLR33377.1"/>
    <property type="molecule type" value="Genomic_DNA"/>
</dbReference>
<dbReference type="InterPro" id="IPR042186">
    <property type="entry name" value="FimD_plug_dom"/>
</dbReference>
<dbReference type="InterPro" id="IPR000015">
    <property type="entry name" value="Fimb_usher"/>
</dbReference>
<evidence type="ECO:0000259" key="9">
    <source>
        <dbReference type="Pfam" id="PF13953"/>
    </source>
</evidence>
<evidence type="ECO:0000259" key="10">
    <source>
        <dbReference type="Pfam" id="PF13954"/>
    </source>
</evidence>
<dbReference type="OrthoDB" id="6554712at2"/>
<keyword evidence="3" id="KW-0813">Transport</keyword>
<dbReference type="InterPro" id="IPR025885">
    <property type="entry name" value="PapC_N"/>
</dbReference>
<evidence type="ECO:0000256" key="7">
    <source>
        <dbReference type="ARBA" id="ARBA00023136"/>
    </source>
</evidence>
<dbReference type="Pfam" id="PF13954">
    <property type="entry name" value="PapC_N"/>
    <property type="match status" value="1"/>
</dbReference>
<feature type="domain" description="PapC N-terminal" evidence="10">
    <location>
        <begin position="55"/>
        <end position="194"/>
    </location>
</feature>
<evidence type="ECO:0000256" key="8">
    <source>
        <dbReference type="ARBA" id="ARBA00023237"/>
    </source>
</evidence>
<gene>
    <name evidence="11" type="ORF">CYR32_13685</name>
</gene>
<evidence type="ECO:0000256" key="6">
    <source>
        <dbReference type="ARBA" id="ARBA00022729"/>
    </source>
</evidence>
<keyword evidence="6" id="KW-0732">Signal</keyword>
<comment type="caution">
    <text evidence="11">The sequence shown here is derived from an EMBL/GenBank/DDBJ whole genome shotgun (WGS) entry which is preliminary data.</text>
</comment>
<dbReference type="RefSeq" id="WP_101825322.1">
    <property type="nucleotide sequence ID" value="NZ_PJZH01000014.1"/>
</dbReference>
<dbReference type="AlphaFoldDB" id="A0A2N5DZT8"/>
<evidence type="ECO:0000313" key="11">
    <source>
        <dbReference type="EMBL" id="PLR33377.1"/>
    </source>
</evidence>
<dbReference type="FunFam" id="2.60.40.3110:FF:000001">
    <property type="entry name" value="Putative fimbrial outer membrane usher"/>
    <property type="match status" value="1"/>
</dbReference>
<keyword evidence="12" id="KW-1185">Reference proteome</keyword>
<reference evidence="11 12" key="1">
    <citation type="submission" date="2017-12" db="EMBL/GenBank/DDBJ databases">
        <title>Characterization of six clinical isolates of Enterochimera gen. nov., a novel genus of the Yersiniaciae family and the three species Enterochimera arupensis sp. nov., Enterochimera coloradensis sp. nov, and Enterochimera californica sp. nov.</title>
        <authorList>
            <person name="Rossi A."/>
            <person name="Fisher M."/>
        </authorList>
    </citation>
    <scope>NUCLEOTIDE SEQUENCE [LARGE SCALE GENOMIC DNA]</scope>
    <source>
        <strain evidence="12">2016-Iso4</strain>
    </source>
</reference>
<dbReference type="GO" id="GO:0015473">
    <property type="term" value="F:fimbrial usher porin activity"/>
    <property type="evidence" value="ECO:0007669"/>
    <property type="project" value="InterPro"/>
</dbReference>
<accession>A0A2N5DZT8</accession>
<name>A0A2N5DZT8_9GAMM</name>
<dbReference type="Pfam" id="PF00577">
    <property type="entry name" value="Usher"/>
    <property type="match status" value="1"/>
</dbReference>
<keyword evidence="8" id="KW-0998">Cell outer membrane</keyword>
<dbReference type="GO" id="GO:0009279">
    <property type="term" value="C:cell outer membrane"/>
    <property type="evidence" value="ECO:0007669"/>
    <property type="project" value="UniProtKB-SubCell"/>
</dbReference>
<evidence type="ECO:0000256" key="4">
    <source>
        <dbReference type="ARBA" id="ARBA00022452"/>
    </source>
</evidence>
<organism evidence="11 12">
    <name type="scientific">Chimaeribacter coloradensis</name>
    <dbReference type="NCBI Taxonomy" id="2060068"/>
    <lineage>
        <taxon>Bacteria</taxon>
        <taxon>Pseudomonadati</taxon>
        <taxon>Pseudomonadota</taxon>
        <taxon>Gammaproteobacteria</taxon>
        <taxon>Enterobacterales</taxon>
        <taxon>Yersiniaceae</taxon>
        <taxon>Chimaeribacter</taxon>
    </lineage>
</organism>
<comment type="similarity">
    <text evidence="2">Belongs to the fimbrial export usher family.</text>
</comment>
<evidence type="ECO:0000256" key="5">
    <source>
        <dbReference type="ARBA" id="ARBA00022692"/>
    </source>
</evidence>
<dbReference type="Gene3D" id="2.60.40.2610">
    <property type="entry name" value="Outer membrane usher protein FimD, plug domain"/>
    <property type="match status" value="1"/>
</dbReference>
<dbReference type="InterPro" id="IPR043142">
    <property type="entry name" value="PapC-like_C_sf"/>
</dbReference>
<dbReference type="InterPro" id="IPR037224">
    <property type="entry name" value="PapC_N_sf"/>
</dbReference>
<proteinExistence type="inferred from homology"/>
<dbReference type="PANTHER" id="PTHR30451:SF5">
    <property type="entry name" value="SLR0019 PROTEIN"/>
    <property type="match status" value="1"/>
</dbReference>
<dbReference type="Proteomes" id="UP000234503">
    <property type="component" value="Unassembled WGS sequence"/>
</dbReference>
<comment type="subcellular location">
    <subcellularLocation>
        <location evidence="1">Cell outer membrane</location>
        <topology evidence="1">Multi-pass membrane protein</topology>
    </subcellularLocation>
</comment>
<dbReference type="InterPro" id="IPR025949">
    <property type="entry name" value="PapC-like_C"/>
</dbReference>